<dbReference type="NCBIfam" id="NF033493">
    <property type="entry name" value="MetS_like_NSS"/>
    <property type="match status" value="1"/>
</dbReference>
<comment type="caution">
    <text evidence="3">The sequence shown here is derived from an EMBL/GenBank/DDBJ whole genome shotgun (WGS) entry which is preliminary data.</text>
</comment>
<organism evidence="3 4">
    <name type="scientific">Ornithinimicrobium kibberense</name>
    <dbReference type="NCBI Taxonomy" id="282060"/>
    <lineage>
        <taxon>Bacteria</taxon>
        <taxon>Bacillati</taxon>
        <taxon>Actinomycetota</taxon>
        <taxon>Actinomycetes</taxon>
        <taxon>Micrococcales</taxon>
        <taxon>Ornithinimicrobiaceae</taxon>
        <taxon>Ornithinimicrobium</taxon>
    </lineage>
</organism>
<evidence type="ECO:0000256" key="1">
    <source>
        <dbReference type="SAM" id="MobiDB-lite"/>
    </source>
</evidence>
<sequence length="60" mass="6847">MTTSAIVMMLVAMVVVWGGLTASILFLRSRPEVTDGLHEDPDLVRDDERREHEPHPFRDT</sequence>
<reference evidence="3 4" key="1">
    <citation type="submission" date="2024-09" db="EMBL/GenBank/DDBJ databases">
        <authorList>
            <person name="Sun Q."/>
            <person name="Mori K."/>
        </authorList>
    </citation>
    <scope>NUCLEOTIDE SEQUENCE [LARGE SCALE GENOMIC DNA]</scope>
    <source>
        <strain evidence="3 4">JCM 12763</strain>
    </source>
</reference>
<protein>
    <submittedName>
        <fullName evidence="3">Methionine/alanine import family NSS transporter small subunit</fullName>
    </submittedName>
</protein>
<evidence type="ECO:0000256" key="2">
    <source>
        <dbReference type="SAM" id="Phobius"/>
    </source>
</evidence>
<name>A0ABV5V3H5_9MICO</name>
<dbReference type="InterPro" id="IPR031596">
    <property type="entry name" value="MaAIMP_sms"/>
</dbReference>
<accession>A0ABV5V3H5</accession>
<evidence type="ECO:0000313" key="4">
    <source>
        <dbReference type="Proteomes" id="UP001589613"/>
    </source>
</evidence>
<evidence type="ECO:0000313" key="3">
    <source>
        <dbReference type="EMBL" id="MFB9732285.1"/>
    </source>
</evidence>
<keyword evidence="4" id="KW-1185">Reference proteome</keyword>
<keyword evidence="2" id="KW-0472">Membrane</keyword>
<proteinExistence type="predicted"/>
<dbReference type="Proteomes" id="UP001589613">
    <property type="component" value="Unassembled WGS sequence"/>
</dbReference>
<dbReference type="EMBL" id="JBHMAX010000017">
    <property type="protein sequence ID" value="MFB9732285.1"/>
    <property type="molecule type" value="Genomic_DNA"/>
</dbReference>
<feature type="transmembrane region" description="Helical" evidence="2">
    <location>
        <begin position="6"/>
        <end position="27"/>
    </location>
</feature>
<keyword evidence="2" id="KW-0812">Transmembrane</keyword>
<dbReference type="RefSeq" id="WP_141338352.1">
    <property type="nucleotide sequence ID" value="NZ_JBHMAX010000017.1"/>
</dbReference>
<gene>
    <name evidence="3" type="ORF">ACFFN0_09535</name>
</gene>
<dbReference type="Pfam" id="PF16951">
    <property type="entry name" value="MaAIMP_sms"/>
    <property type="match status" value="1"/>
</dbReference>
<keyword evidence="2" id="KW-1133">Transmembrane helix</keyword>
<feature type="region of interest" description="Disordered" evidence="1">
    <location>
        <begin position="34"/>
        <end position="60"/>
    </location>
</feature>